<feature type="compositionally biased region" description="Basic and acidic residues" evidence="1">
    <location>
        <begin position="160"/>
        <end position="178"/>
    </location>
</feature>
<feature type="compositionally biased region" description="Basic and acidic residues" evidence="1">
    <location>
        <begin position="1"/>
        <end position="26"/>
    </location>
</feature>
<evidence type="ECO:0008006" key="4">
    <source>
        <dbReference type="Google" id="ProtNLM"/>
    </source>
</evidence>
<gene>
    <name evidence="2" type="ORF">C7K25_12810</name>
</gene>
<proteinExistence type="predicted"/>
<protein>
    <recommendedName>
        <fullName evidence="4">FHA domain-containing protein</fullName>
    </recommendedName>
</protein>
<comment type="caution">
    <text evidence="2">The sequence shown here is derived from an EMBL/GenBank/DDBJ whole genome shotgun (WGS) entry which is preliminary data.</text>
</comment>
<keyword evidence="3" id="KW-1185">Reference proteome</keyword>
<organism evidence="2 3">
    <name type="scientific">Gulosibacter molinativorax</name>
    <dbReference type="NCBI Taxonomy" id="256821"/>
    <lineage>
        <taxon>Bacteria</taxon>
        <taxon>Bacillati</taxon>
        <taxon>Actinomycetota</taxon>
        <taxon>Actinomycetes</taxon>
        <taxon>Micrococcales</taxon>
        <taxon>Microbacteriaceae</taxon>
        <taxon>Gulosibacter</taxon>
    </lineage>
</organism>
<reference evidence="2" key="2">
    <citation type="journal article" date="2022" name="Sci. Rep.">
        <title>In silico prediction of the enzymes involved in the degradation of the herbicide molinate by Gulosibacter molinativorax ON4T.</title>
        <authorList>
            <person name="Lopes A.R."/>
            <person name="Bunin E."/>
            <person name="Viana A.T."/>
            <person name="Froufe H."/>
            <person name="Munoz-Merida A."/>
            <person name="Pinho D."/>
            <person name="Figueiredo J."/>
            <person name="Barroso C."/>
            <person name="Vaz-Moreira I."/>
            <person name="Bellanger X."/>
            <person name="Egas C."/>
            <person name="Nunes O.C."/>
        </authorList>
    </citation>
    <scope>NUCLEOTIDE SEQUENCE</scope>
    <source>
        <strain evidence="2">ON4</strain>
    </source>
</reference>
<dbReference type="EMBL" id="PXVD01000022">
    <property type="protein sequence ID" value="MDJ1372240.1"/>
    <property type="molecule type" value="Genomic_DNA"/>
</dbReference>
<dbReference type="SUPFAM" id="SSF49879">
    <property type="entry name" value="SMAD/FHA domain"/>
    <property type="match status" value="1"/>
</dbReference>
<reference evidence="2" key="1">
    <citation type="submission" date="2018-03" db="EMBL/GenBank/DDBJ databases">
        <authorList>
            <person name="Nunes O.C."/>
            <person name="Lopes A.R."/>
            <person name="Froufe H."/>
            <person name="Munoz-Merida A."/>
            <person name="Barroso C."/>
            <person name="Egas C."/>
        </authorList>
    </citation>
    <scope>NUCLEOTIDE SEQUENCE</scope>
    <source>
        <strain evidence="2">ON4</strain>
    </source>
</reference>
<evidence type="ECO:0000313" key="3">
    <source>
        <dbReference type="Proteomes" id="UP001170379"/>
    </source>
</evidence>
<evidence type="ECO:0000256" key="1">
    <source>
        <dbReference type="SAM" id="MobiDB-lite"/>
    </source>
</evidence>
<dbReference type="Gene3D" id="2.60.200.20">
    <property type="match status" value="1"/>
</dbReference>
<feature type="region of interest" description="Disordered" evidence="1">
    <location>
        <begin position="1"/>
        <end position="37"/>
    </location>
</feature>
<dbReference type="InterPro" id="IPR008984">
    <property type="entry name" value="SMAD_FHA_dom_sf"/>
</dbReference>
<feature type="region of interest" description="Disordered" evidence="1">
    <location>
        <begin position="101"/>
        <end position="128"/>
    </location>
</feature>
<sequence>MTDHDSGVNPRRHPDLPEIQHMEPPHYGRGPTTHSKYGAGNPRLVMIGVEDAAERTTYLLDREETTIGSGADCHIVLDGLLPHHATITHTDTDEYVLDSMGQTHTESPGEESPYDDAPKGSLLRHGSGFTIGDHSFAFQRSEYADHGRPFGGRSGGEGSRQSRQDPPPDYRPAHTDAIDQERIAKAMAERQRKHGA</sequence>
<feature type="compositionally biased region" description="Gly residues" evidence="1">
    <location>
        <begin position="149"/>
        <end position="158"/>
    </location>
</feature>
<dbReference type="RefSeq" id="WP_146137506.1">
    <property type="nucleotide sequence ID" value="NZ_CP028426.1"/>
</dbReference>
<dbReference type="Proteomes" id="UP001170379">
    <property type="component" value="Unassembled WGS sequence"/>
</dbReference>
<evidence type="ECO:0000313" key="2">
    <source>
        <dbReference type="EMBL" id="MDJ1372240.1"/>
    </source>
</evidence>
<feature type="region of interest" description="Disordered" evidence="1">
    <location>
        <begin position="144"/>
        <end position="178"/>
    </location>
</feature>
<name>A0ABT7CAU1_9MICO</name>
<accession>A0ABT7CAU1</accession>